<name>A0ABT5X0T1_9ENTE</name>
<dbReference type="Pfam" id="PF18483">
    <property type="entry name" value="Lectin_L-type_dom"/>
    <property type="match status" value="1"/>
</dbReference>
<reference evidence="1" key="1">
    <citation type="submission" date="2022-10" db="EMBL/GenBank/DDBJ databases">
        <title>Vagococcus sp. isolated from poultry meat.</title>
        <authorList>
            <person name="Johansson P."/>
            <person name="Bjorkroth J."/>
        </authorList>
    </citation>
    <scope>NUCLEOTIDE SEQUENCE</scope>
    <source>
        <strain evidence="1">PNs007</strain>
    </source>
</reference>
<evidence type="ECO:0000313" key="2">
    <source>
        <dbReference type="Proteomes" id="UP001147148"/>
    </source>
</evidence>
<dbReference type="Proteomes" id="UP001147148">
    <property type="component" value="Unassembled WGS sequence"/>
</dbReference>
<dbReference type="InterPro" id="IPR013320">
    <property type="entry name" value="ConA-like_dom_sf"/>
</dbReference>
<dbReference type="RefSeq" id="WP_275471207.1">
    <property type="nucleotide sequence ID" value="NZ_JAPDSH010000003.1"/>
</dbReference>
<keyword evidence="2" id="KW-1185">Reference proteome</keyword>
<dbReference type="Gene3D" id="2.60.120.200">
    <property type="match status" value="1"/>
</dbReference>
<protein>
    <recommendedName>
        <fullName evidence="3">WxL domain-containing protein</fullName>
    </recommendedName>
</protein>
<comment type="caution">
    <text evidence="1">The sequence shown here is derived from an EMBL/GenBank/DDBJ whole genome shotgun (WGS) entry which is preliminary data.</text>
</comment>
<organism evidence="1 2">
    <name type="scientific">Vagococcus proximus</name>
    <dbReference type="NCBI Taxonomy" id="2991417"/>
    <lineage>
        <taxon>Bacteria</taxon>
        <taxon>Bacillati</taxon>
        <taxon>Bacillota</taxon>
        <taxon>Bacilli</taxon>
        <taxon>Lactobacillales</taxon>
        <taxon>Enterococcaceae</taxon>
        <taxon>Vagococcus</taxon>
    </lineage>
</organism>
<accession>A0ABT5X0T1</accession>
<dbReference type="InterPro" id="IPR056573">
    <property type="entry name" value="Lectin_L-type_dom"/>
</dbReference>
<proteinExistence type="predicted"/>
<evidence type="ECO:0008006" key="3">
    <source>
        <dbReference type="Google" id="ProtNLM"/>
    </source>
</evidence>
<dbReference type="SUPFAM" id="SSF49899">
    <property type="entry name" value="Concanavalin A-like lectins/glucanases"/>
    <property type="match status" value="1"/>
</dbReference>
<dbReference type="EMBL" id="JAPDSH010000003">
    <property type="protein sequence ID" value="MDF0479571.1"/>
    <property type="molecule type" value="Genomic_DNA"/>
</dbReference>
<sequence length="827" mass="92308">MKFNKLKVLVMIGVLGSQLITKSGLTQIVKKNENETIGSCQIKGEFNSEVETEIKEECSSDVISTEENNQESQVSYKRFDEGTERSISKIPSLIDIHGNKIEDVQKILDVFSPPNIIQRLNGGSTLNPDPEKGQQGEIQREDKVLQLTDAAVRPAKGTSTSIWAKTKVDLSKKFTYESYIYLGDRNNGEIADGITFTLHNDKDGKNATDIGKKGGQYASNGNAEGAYLGVNGPKVSGIAAQQSPKNRRVKNSLSFELDTHLNPRVSGDFGAVDNDVHNVRGSNGSNFNKKGSHMGFVKGYANEPNDLIPHESLAFSKVDLGDGKWHKFQISWNPTGTNSGSLTAETDMQVVYRDQSESENPMETDHSLVSYQSMDIADINAVFGFKMGEPKEVWWGYTGSTGDMSASSAIAVTKLPDDPNVNEKLAIKKREANDKEYSEKIKVSKGNKLTLKSNNLVENSKTNDTKVKHWQNVTTSLRLPKGIILDRESSKARIYNYRIGSKKKELMDEVDVSLVEQEGIELVKIKVDGSVNGNDGYEDNQEIELDLIVEDMKNLEEDKKSMITGLAEGENGVTKSEKPVCLEVLDRQPITVNYVYNNGLDDKLLPKEMVESKIYEPKDEQLSVLVPTDMLDKHFNYIENNLGLEEINEKGELVIPFNENRQVVNLRYDGMTWFASLEGGLSFKGKMQAGAQVLDRVTDQIYIEVESTVLEPNWQLKAKLTDFTGETQVPDKGLELRVANQFIGKEMTTLISGTAKAKEFVIGVKDNNSARNNLQADLIVAPNSYMWTKKELIYDTTITWFLIDNQVGQTYKNQNVFPLKEVLEYEK</sequence>
<evidence type="ECO:0000313" key="1">
    <source>
        <dbReference type="EMBL" id="MDF0479571.1"/>
    </source>
</evidence>
<dbReference type="CDD" id="cd01951">
    <property type="entry name" value="lectin_L-type"/>
    <property type="match status" value="1"/>
</dbReference>
<gene>
    <name evidence="1" type="ORF">OL233_04640</name>
</gene>